<sequence length="259" mass="29305">MLINLTHLSKIKRGKEILKDISWQIQPGEKWLLYGLNGAGKSTLLNILNGYDFATSGTVELFQMEPGKVGYSADRVRQHIGFVSHQLMNRFQEGETVLDIVISGAYQSIGVFQTVTAEVEKQAYQLLSEVGMGAFSEAYYGTLSTGEQQRVLIARTLMGQPSMLILDEPASGLDFIARETLLSALEQLYIQRPELSVIYVTHFVEELTPHMTHALLLRDGQCFKKGEIRDVLNETVLSQFFHRPVHLKQHEDRYALFLQ</sequence>
<evidence type="ECO:0000256" key="1">
    <source>
        <dbReference type="ARBA" id="ARBA00004202"/>
    </source>
</evidence>
<dbReference type="PROSITE" id="PS50893">
    <property type="entry name" value="ABC_TRANSPORTER_2"/>
    <property type="match status" value="1"/>
</dbReference>
<dbReference type="InterPro" id="IPR003439">
    <property type="entry name" value="ABC_transporter-like_ATP-bd"/>
</dbReference>
<evidence type="ECO:0000313" key="10">
    <source>
        <dbReference type="Proteomes" id="UP000242470"/>
    </source>
</evidence>
<evidence type="ECO:0000256" key="3">
    <source>
        <dbReference type="ARBA" id="ARBA00022448"/>
    </source>
</evidence>
<comment type="subcellular location">
    <subcellularLocation>
        <location evidence="1">Cell membrane</location>
        <topology evidence="1">Peripheral membrane protein</topology>
    </subcellularLocation>
</comment>
<dbReference type="SUPFAM" id="SSF52540">
    <property type="entry name" value="P-loop containing nucleoside triphosphate hydrolases"/>
    <property type="match status" value="1"/>
</dbReference>
<dbReference type="SMART" id="SM00382">
    <property type="entry name" value="AAA"/>
    <property type="match status" value="1"/>
</dbReference>
<dbReference type="GO" id="GO:0005886">
    <property type="term" value="C:plasma membrane"/>
    <property type="evidence" value="ECO:0007669"/>
    <property type="project" value="UniProtKB-SubCell"/>
</dbReference>
<keyword evidence="5" id="KW-0547">Nucleotide-binding</keyword>
<dbReference type="InterPro" id="IPR027417">
    <property type="entry name" value="P-loop_NTPase"/>
</dbReference>
<feature type="domain" description="ABC transporter" evidence="8">
    <location>
        <begin position="3"/>
        <end position="244"/>
    </location>
</feature>
<comment type="caution">
    <text evidence="9">The sequence shown here is derived from an EMBL/GenBank/DDBJ whole genome shotgun (WGS) entry which is preliminary data.</text>
</comment>
<dbReference type="GeneID" id="64981639"/>
<accession>A0AAP8PQR8</accession>
<evidence type="ECO:0000313" key="9">
    <source>
        <dbReference type="EMBL" id="PNZ69242.1"/>
    </source>
</evidence>
<dbReference type="Gene3D" id="3.40.50.300">
    <property type="entry name" value="P-loop containing nucleotide triphosphate hydrolases"/>
    <property type="match status" value="1"/>
</dbReference>
<gene>
    <name evidence="9" type="ORF">CD158_01585</name>
</gene>
<evidence type="ECO:0000256" key="2">
    <source>
        <dbReference type="ARBA" id="ARBA00005417"/>
    </source>
</evidence>
<dbReference type="Proteomes" id="UP000242470">
    <property type="component" value="Unassembled WGS sequence"/>
</dbReference>
<evidence type="ECO:0000256" key="4">
    <source>
        <dbReference type="ARBA" id="ARBA00022475"/>
    </source>
</evidence>
<dbReference type="InterPro" id="IPR050086">
    <property type="entry name" value="MetN_ABC_transporter-like"/>
</dbReference>
<evidence type="ECO:0000259" key="8">
    <source>
        <dbReference type="PROSITE" id="PS50893"/>
    </source>
</evidence>
<keyword evidence="3" id="KW-0813">Transport</keyword>
<protein>
    <submittedName>
        <fullName evidence="9">ABC transporter ATP-binding protein</fullName>
    </submittedName>
</protein>
<keyword evidence="7" id="KW-0472">Membrane</keyword>
<dbReference type="InterPro" id="IPR003593">
    <property type="entry name" value="AAA+_ATPase"/>
</dbReference>
<organism evidence="9 10">
    <name type="scientific">Staphylococcus auricularis</name>
    <dbReference type="NCBI Taxonomy" id="29379"/>
    <lineage>
        <taxon>Bacteria</taxon>
        <taxon>Bacillati</taxon>
        <taxon>Bacillota</taxon>
        <taxon>Bacilli</taxon>
        <taxon>Bacillales</taxon>
        <taxon>Staphylococcaceae</taxon>
        <taxon>Staphylococcus</taxon>
    </lineage>
</organism>
<dbReference type="RefSeq" id="WP_059107929.1">
    <property type="nucleotide sequence ID" value="NZ_AP024589.1"/>
</dbReference>
<dbReference type="AlphaFoldDB" id="A0AAP8PQR8"/>
<keyword evidence="6 9" id="KW-0067">ATP-binding</keyword>
<evidence type="ECO:0000256" key="6">
    <source>
        <dbReference type="ARBA" id="ARBA00022840"/>
    </source>
</evidence>
<evidence type="ECO:0000256" key="5">
    <source>
        <dbReference type="ARBA" id="ARBA00022741"/>
    </source>
</evidence>
<dbReference type="PANTHER" id="PTHR43166:SF9">
    <property type="entry name" value="GLUTAMATE_ASPARTATE IMPORT ATP-BINDING PROTEIN GLTL"/>
    <property type="match status" value="1"/>
</dbReference>
<name>A0AAP8PQR8_9STAP</name>
<reference evidence="9 10" key="1">
    <citation type="submission" date="2017-08" db="EMBL/GenBank/DDBJ databases">
        <title>Draft genome sequences of 64 type strains of genus Staph aureus.</title>
        <authorList>
            <person name="Cole K."/>
            <person name="Golubchik T."/>
            <person name="Russell J."/>
            <person name="Foster D."/>
            <person name="Llewelyn M."/>
            <person name="Wilson D."/>
            <person name="Crook D."/>
            <person name="Paul J."/>
        </authorList>
    </citation>
    <scope>NUCLEOTIDE SEQUENCE [LARGE SCALE GENOMIC DNA]</scope>
    <source>
        <strain evidence="9 10">NCTC 12101</strain>
    </source>
</reference>
<evidence type="ECO:0000256" key="7">
    <source>
        <dbReference type="ARBA" id="ARBA00023136"/>
    </source>
</evidence>
<dbReference type="GO" id="GO:0016887">
    <property type="term" value="F:ATP hydrolysis activity"/>
    <property type="evidence" value="ECO:0007669"/>
    <property type="project" value="InterPro"/>
</dbReference>
<proteinExistence type="inferred from homology"/>
<dbReference type="PANTHER" id="PTHR43166">
    <property type="entry name" value="AMINO ACID IMPORT ATP-BINDING PROTEIN"/>
    <property type="match status" value="1"/>
</dbReference>
<comment type="similarity">
    <text evidence="2">Belongs to the ABC transporter superfamily.</text>
</comment>
<dbReference type="EMBL" id="PPQW01000005">
    <property type="protein sequence ID" value="PNZ69242.1"/>
    <property type="molecule type" value="Genomic_DNA"/>
</dbReference>
<keyword evidence="4" id="KW-1003">Cell membrane</keyword>
<dbReference type="GO" id="GO:0005524">
    <property type="term" value="F:ATP binding"/>
    <property type="evidence" value="ECO:0007669"/>
    <property type="project" value="UniProtKB-KW"/>
</dbReference>
<dbReference type="Pfam" id="PF00005">
    <property type="entry name" value="ABC_tran"/>
    <property type="match status" value="1"/>
</dbReference>